<dbReference type="AlphaFoldDB" id="A0A7J9IIE3"/>
<reference evidence="1 2" key="1">
    <citation type="journal article" date="2019" name="Genome Biol. Evol.">
        <title>Insights into the evolution of the New World diploid cottons (Gossypium, subgenus Houzingenia) based on genome sequencing.</title>
        <authorList>
            <person name="Grover C.E."/>
            <person name="Arick M.A. 2nd"/>
            <person name="Thrash A."/>
            <person name="Conover J.L."/>
            <person name="Sanders W.S."/>
            <person name="Peterson D.G."/>
            <person name="Frelichowski J.E."/>
            <person name="Scheffler J.A."/>
            <person name="Scheffler B.E."/>
            <person name="Wendel J.F."/>
        </authorList>
    </citation>
    <scope>NUCLEOTIDE SEQUENCE [LARGE SCALE GENOMIC DNA]</scope>
    <source>
        <strain evidence="1">6</strain>
        <tissue evidence="1">Leaf</tissue>
    </source>
</reference>
<protein>
    <submittedName>
        <fullName evidence="1">Uncharacterized protein</fullName>
    </submittedName>
</protein>
<evidence type="ECO:0000313" key="1">
    <source>
        <dbReference type="EMBL" id="MBA0821881.1"/>
    </source>
</evidence>
<evidence type="ECO:0000313" key="2">
    <source>
        <dbReference type="Proteomes" id="UP000593575"/>
    </source>
</evidence>
<organism evidence="1 2">
    <name type="scientific">Gossypium armourianum</name>
    <dbReference type="NCBI Taxonomy" id="34283"/>
    <lineage>
        <taxon>Eukaryota</taxon>
        <taxon>Viridiplantae</taxon>
        <taxon>Streptophyta</taxon>
        <taxon>Embryophyta</taxon>
        <taxon>Tracheophyta</taxon>
        <taxon>Spermatophyta</taxon>
        <taxon>Magnoliopsida</taxon>
        <taxon>eudicotyledons</taxon>
        <taxon>Gunneridae</taxon>
        <taxon>Pentapetalae</taxon>
        <taxon>rosids</taxon>
        <taxon>malvids</taxon>
        <taxon>Malvales</taxon>
        <taxon>Malvaceae</taxon>
        <taxon>Malvoideae</taxon>
        <taxon>Gossypium</taxon>
    </lineage>
</organism>
<dbReference type="Proteomes" id="UP000593575">
    <property type="component" value="Unassembled WGS sequence"/>
</dbReference>
<dbReference type="EMBL" id="JABFAE010000001">
    <property type="protein sequence ID" value="MBA0821881.1"/>
    <property type="molecule type" value="Genomic_DNA"/>
</dbReference>
<keyword evidence="2" id="KW-1185">Reference proteome</keyword>
<proteinExistence type="predicted"/>
<gene>
    <name evidence="1" type="ORF">Goarm_018714</name>
</gene>
<name>A0A7J9IIE3_9ROSI</name>
<accession>A0A7J9IIE3</accession>
<comment type="caution">
    <text evidence="1">The sequence shown here is derived from an EMBL/GenBank/DDBJ whole genome shotgun (WGS) entry which is preliminary data.</text>
</comment>
<sequence length="102" mass="11897">MENGLADLSLDDEEEENGEDLMKIPLVFSTFWVQDHELPPGLFLEFIAKQLVNPMLRLHLEIDMRNFSGKIWEETQILGQINMEHDVQERTIEGGYGNKRPR</sequence>